<evidence type="ECO:0000313" key="2">
    <source>
        <dbReference type="Proteomes" id="UP000632535"/>
    </source>
</evidence>
<dbReference type="EMBL" id="BMDG01000014">
    <property type="protein sequence ID" value="GGI11245.1"/>
    <property type="molecule type" value="Genomic_DNA"/>
</dbReference>
<dbReference type="PANTHER" id="PTHR34724">
    <property type="entry name" value="OS12G0596101 PROTEIN"/>
    <property type="match status" value="1"/>
</dbReference>
<dbReference type="PANTHER" id="PTHR34724:SF2">
    <property type="entry name" value="OS12G0596101 PROTEIN"/>
    <property type="match status" value="1"/>
</dbReference>
<dbReference type="Proteomes" id="UP000632535">
    <property type="component" value="Unassembled WGS sequence"/>
</dbReference>
<comment type="caution">
    <text evidence="1">The sequence shown here is derived from an EMBL/GenBank/DDBJ whole genome shotgun (WGS) entry which is preliminary data.</text>
</comment>
<dbReference type="RefSeq" id="WP_188525045.1">
    <property type="nucleotide sequence ID" value="NZ_BMDG01000014.1"/>
</dbReference>
<reference evidence="2" key="1">
    <citation type="journal article" date="2019" name="Int. J. Syst. Evol. Microbiol.">
        <title>The Global Catalogue of Microorganisms (GCM) 10K type strain sequencing project: providing services to taxonomists for standard genome sequencing and annotation.</title>
        <authorList>
            <consortium name="The Broad Institute Genomics Platform"/>
            <consortium name="The Broad Institute Genome Sequencing Center for Infectious Disease"/>
            <person name="Wu L."/>
            <person name="Ma J."/>
        </authorList>
    </citation>
    <scope>NUCLEOTIDE SEQUENCE [LARGE SCALE GENOMIC DNA]</scope>
    <source>
        <strain evidence="2">CCM 8653</strain>
    </source>
</reference>
<protein>
    <submittedName>
        <fullName evidence="1">Uncharacterized protein</fullName>
    </submittedName>
</protein>
<sequence>MCQPATCTTCGKTTWTGCGRHVDDVMRTVPANRRCPGHEDVRPSGFLARLFGR</sequence>
<accession>A0ABQ2BC89</accession>
<keyword evidence="2" id="KW-1185">Reference proteome</keyword>
<organism evidence="1 2">
    <name type="scientific">Isoptericola cucumis</name>
    <dbReference type="NCBI Taxonomy" id="1776856"/>
    <lineage>
        <taxon>Bacteria</taxon>
        <taxon>Bacillati</taxon>
        <taxon>Actinomycetota</taxon>
        <taxon>Actinomycetes</taxon>
        <taxon>Micrococcales</taxon>
        <taxon>Promicromonosporaceae</taxon>
        <taxon>Isoptericola</taxon>
    </lineage>
</organism>
<evidence type="ECO:0000313" key="1">
    <source>
        <dbReference type="EMBL" id="GGI11245.1"/>
    </source>
</evidence>
<proteinExistence type="predicted"/>
<name>A0ABQ2BC89_9MICO</name>
<gene>
    <name evidence="1" type="ORF">GCM10007368_35240</name>
</gene>